<dbReference type="EMBL" id="GBXM01016215">
    <property type="protein sequence ID" value="JAH92362.1"/>
    <property type="molecule type" value="Transcribed_RNA"/>
</dbReference>
<keyword evidence="1" id="KW-0472">Membrane</keyword>
<feature type="transmembrane region" description="Helical" evidence="1">
    <location>
        <begin position="66"/>
        <end position="85"/>
    </location>
</feature>
<keyword evidence="1" id="KW-1133">Transmembrane helix</keyword>
<organism evidence="2">
    <name type="scientific">Anguilla anguilla</name>
    <name type="common">European freshwater eel</name>
    <name type="synonym">Muraena anguilla</name>
    <dbReference type="NCBI Taxonomy" id="7936"/>
    <lineage>
        <taxon>Eukaryota</taxon>
        <taxon>Metazoa</taxon>
        <taxon>Chordata</taxon>
        <taxon>Craniata</taxon>
        <taxon>Vertebrata</taxon>
        <taxon>Euteleostomi</taxon>
        <taxon>Actinopterygii</taxon>
        <taxon>Neopterygii</taxon>
        <taxon>Teleostei</taxon>
        <taxon>Anguilliformes</taxon>
        <taxon>Anguillidae</taxon>
        <taxon>Anguilla</taxon>
    </lineage>
</organism>
<evidence type="ECO:0000313" key="2">
    <source>
        <dbReference type="EMBL" id="JAH92362.1"/>
    </source>
</evidence>
<name>A0A0E9WPS9_ANGAN</name>
<reference evidence="2" key="1">
    <citation type="submission" date="2014-11" db="EMBL/GenBank/DDBJ databases">
        <authorList>
            <person name="Amaro Gonzalez C."/>
        </authorList>
    </citation>
    <scope>NUCLEOTIDE SEQUENCE</scope>
</reference>
<keyword evidence="1" id="KW-0812">Transmembrane</keyword>
<accession>A0A0E9WPS9</accession>
<feature type="transmembrane region" description="Helical" evidence="1">
    <location>
        <begin position="7"/>
        <end position="31"/>
    </location>
</feature>
<protein>
    <submittedName>
        <fullName evidence="2">Uncharacterized protein</fullName>
    </submittedName>
</protein>
<evidence type="ECO:0000256" key="1">
    <source>
        <dbReference type="SAM" id="Phobius"/>
    </source>
</evidence>
<reference evidence="2" key="2">
    <citation type="journal article" date="2015" name="Fish Shellfish Immunol.">
        <title>Early steps in the European eel (Anguilla anguilla)-Vibrio vulnificus interaction in the gills: Role of the RtxA13 toxin.</title>
        <authorList>
            <person name="Callol A."/>
            <person name="Pajuelo D."/>
            <person name="Ebbesson L."/>
            <person name="Teles M."/>
            <person name="MacKenzie S."/>
            <person name="Amaro C."/>
        </authorList>
    </citation>
    <scope>NUCLEOTIDE SEQUENCE</scope>
</reference>
<sequence length="116" mass="13982">MSFPMLLSSFFCSAVQFIFLEFCCFFIYFIFMPFGHHLSVTWPFDFRHYKHLAAPVRERVCGTKTWISQFIVALHLSCCVVFFLVNRRFICLSRQHRHVNIHFQESLSTLKYLNHY</sequence>
<dbReference type="AlphaFoldDB" id="A0A0E9WPS9"/>
<proteinExistence type="predicted"/>